<dbReference type="AlphaFoldDB" id="M7SKL6"/>
<reference evidence="2" key="1">
    <citation type="journal article" date="2013" name="Genome Announc.">
        <title>Draft genome sequence of the grapevine dieback fungus Eutypa lata UCR-EL1.</title>
        <authorList>
            <person name="Blanco-Ulate B."/>
            <person name="Rolshausen P.E."/>
            <person name="Cantu D."/>
        </authorList>
    </citation>
    <scope>NUCLEOTIDE SEQUENCE [LARGE SCALE GENOMIC DNA]</scope>
    <source>
        <strain evidence="2">UCR-EL1</strain>
    </source>
</reference>
<proteinExistence type="predicted"/>
<evidence type="ECO:0000313" key="1">
    <source>
        <dbReference type="EMBL" id="EMR66894.1"/>
    </source>
</evidence>
<dbReference type="EMBL" id="KB706559">
    <property type="protein sequence ID" value="EMR66894.1"/>
    <property type="molecule type" value="Genomic_DNA"/>
</dbReference>
<name>M7SKL6_EUTLA</name>
<keyword evidence="2" id="KW-1185">Reference proteome</keyword>
<organism evidence="1 2">
    <name type="scientific">Eutypa lata (strain UCR-EL1)</name>
    <name type="common">Grapevine dieback disease fungus</name>
    <name type="synonym">Eutypa armeniacae</name>
    <dbReference type="NCBI Taxonomy" id="1287681"/>
    <lineage>
        <taxon>Eukaryota</taxon>
        <taxon>Fungi</taxon>
        <taxon>Dikarya</taxon>
        <taxon>Ascomycota</taxon>
        <taxon>Pezizomycotina</taxon>
        <taxon>Sordariomycetes</taxon>
        <taxon>Xylariomycetidae</taxon>
        <taxon>Xylariales</taxon>
        <taxon>Diatrypaceae</taxon>
        <taxon>Eutypa</taxon>
    </lineage>
</organism>
<dbReference type="HOGENOM" id="CLU_2183930_0_0_1"/>
<accession>M7SKL6</accession>
<sequence>MLLALFIPRSILHKKDTDPLAEEKNFLKAKTEAQDKAIQEATTWLLEEVRKESESGRKNVPSMQSLLARLGTSLAAQDQTGDQYDIMGAKRQEISKLAKIYRYWELICQ</sequence>
<dbReference type="KEGG" id="ela:UCREL1_6107"/>
<dbReference type="Proteomes" id="UP000012174">
    <property type="component" value="Unassembled WGS sequence"/>
</dbReference>
<evidence type="ECO:0000313" key="2">
    <source>
        <dbReference type="Proteomes" id="UP000012174"/>
    </source>
</evidence>
<gene>
    <name evidence="1" type="ORF">UCREL1_6107</name>
</gene>
<protein>
    <submittedName>
        <fullName evidence="1">Uncharacterized protein</fullName>
    </submittedName>
</protein>